<evidence type="ECO:0000313" key="10">
    <source>
        <dbReference type="EMBL" id="GAA5494360.1"/>
    </source>
</evidence>
<dbReference type="PROSITE" id="PS00872">
    <property type="entry name" value="NA_GALACTOSIDE_SYMP"/>
    <property type="match status" value="1"/>
</dbReference>
<comment type="caution">
    <text evidence="10">The sequence shown here is derived from an EMBL/GenBank/DDBJ whole genome shotgun (WGS) entry which is preliminary data.</text>
</comment>
<evidence type="ECO:0000256" key="7">
    <source>
        <dbReference type="ARBA" id="ARBA00023136"/>
    </source>
</evidence>
<evidence type="ECO:0000256" key="2">
    <source>
        <dbReference type="ARBA" id="ARBA00009617"/>
    </source>
</evidence>
<dbReference type="Pfam" id="PF13347">
    <property type="entry name" value="MFS_2"/>
    <property type="match status" value="1"/>
</dbReference>
<feature type="compositionally biased region" description="Basic and acidic residues" evidence="8">
    <location>
        <begin position="17"/>
        <end position="27"/>
    </location>
</feature>
<feature type="transmembrane region" description="Helical" evidence="9">
    <location>
        <begin position="104"/>
        <end position="127"/>
    </location>
</feature>
<dbReference type="InterPro" id="IPR018043">
    <property type="entry name" value="Na/Gal_symport_CS"/>
</dbReference>
<feature type="transmembrane region" description="Helical" evidence="9">
    <location>
        <begin position="355"/>
        <end position="375"/>
    </location>
</feature>
<feature type="transmembrane region" description="Helical" evidence="9">
    <location>
        <begin position="396"/>
        <end position="420"/>
    </location>
</feature>
<keyword evidence="11" id="KW-1185">Reference proteome</keyword>
<evidence type="ECO:0000256" key="8">
    <source>
        <dbReference type="SAM" id="MobiDB-lite"/>
    </source>
</evidence>
<keyword evidence="6 9" id="KW-1133">Transmembrane helix</keyword>
<evidence type="ECO:0000256" key="4">
    <source>
        <dbReference type="ARBA" id="ARBA00022475"/>
    </source>
</evidence>
<feature type="transmembrane region" description="Helical" evidence="9">
    <location>
        <begin position="53"/>
        <end position="75"/>
    </location>
</feature>
<dbReference type="Gene3D" id="1.20.1250.20">
    <property type="entry name" value="MFS general substrate transporter like domains"/>
    <property type="match status" value="2"/>
</dbReference>
<feature type="transmembrane region" description="Helical" evidence="9">
    <location>
        <begin position="184"/>
        <end position="202"/>
    </location>
</feature>
<feature type="region of interest" description="Disordered" evidence="8">
    <location>
        <begin position="1"/>
        <end position="27"/>
    </location>
</feature>
<sequence>MSSPNEVMEDPYVATSEKPRTDSHSGKLSKKEKIAYGVGSSNDAWGNWLLPGIVWPVFNAYLGVATHLISIALMFNRLFDAISDPLFGWASDNARTKWGRRRPFILVGSVLSGIGMMAFFWLIQPGWHEKVYFWYLLLSSGILITLVSCFNMPYQSLGAEMTPDYEERTSVFAYRGGFQKLAEIGNFGAAAFITLSIFNGDILWGSKIFGTIIGTLMILSGGSVFFGTKERYYANVIRKPSNKVGIIEAYSGALKCKPFRTQLAMAVTYGTCTSMIGTLGFYTTVFYVCGGDWALGGKWNLAMGASMVLVGFAGIPFFSKIAHMAGKRSAMILVLFLSIIAYASTWFLYNPNYPYLQLITSGFNAFTMAGFWMLYGAIGADVIDYDELETGKRREGAFTACGSFFMKIGLAIGIGAPGFILKWIGFDEALGGNQAENTLVMMRVFLAAIPIAGLLVALVFLLRFQLTKAKSEEIRAKLEERRGYID</sequence>
<protein>
    <submittedName>
        <fullName evidence="10">Glycoside/cation symporter YagG</fullName>
    </submittedName>
</protein>
<evidence type="ECO:0000256" key="5">
    <source>
        <dbReference type="ARBA" id="ARBA00022692"/>
    </source>
</evidence>
<organism evidence="10 11">
    <name type="scientific">Rubritalea halochordaticola</name>
    <dbReference type="NCBI Taxonomy" id="714537"/>
    <lineage>
        <taxon>Bacteria</taxon>
        <taxon>Pseudomonadati</taxon>
        <taxon>Verrucomicrobiota</taxon>
        <taxon>Verrucomicrobiia</taxon>
        <taxon>Verrucomicrobiales</taxon>
        <taxon>Rubritaleaceae</taxon>
        <taxon>Rubritalea</taxon>
    </lineage>
</organism>
<dbReference type="PANTHER" id="PTHR11328:SF24">
    <property type="entry name" value="MAJOR FACILITATOR SUPERFAMILY (MFS) PROFILE DOMAIN-CONTAINING PROTEIN"/>
    <property type="match status" value="1"/>
</dbReference>
<dbReference type="Proteomes" id="UP001424741">
    <property type="component" value="Unassembled WGS sequence"/>
</dbReference>
<keyword evidence="7 9" id="KW-0472">Membrane</keyword>
<feature type="transmembrane region" description="Helical" evidence="9">
    <location>
        <begin position="440"/>
        <end position="462"/>
    </location>
</feature>
<dbReference type="InterPro" id="IPR039672">
    <property type="entry name" value="MFS_2"/>
</dbReference>
<comment type="subcellular location">
    <subcellularLocation>
        <location evidence="1">Cell membrane</location>
        <topology evidence="1">Multi-pass membrane protein</topology>
    </subcellularLocation>
</comment>
<keyword evidence="3" id="KW-0813">Transport</keyword>
<evidence type="ECO:0000256" key="6">
    <source>
        <dbReference type="ARBA" id="ARBA00022989"/>
    </source>
</evidence>
<evidence type="ECO:0000256" key="9">
    <source>
        <dbReference type="SAM" id="Phobius"/>
    </source>
</evidence>
<proteinExistence type="inferred from homology"/>
<evidence type="ECO:0000313" key="11">
    <source>
        <dbReference type="Proteomes" id="UP001424741"/>
    </source>
</evidence>
<dbReference type="RefSeq" id="WP_346187338.1">
    <property type="nucleotide sequence ID" value="NZ_BAABRL010000001.1"/>
</dbReference>
<evidence type="ECO:0000256" key="1">
    <source>
        <dbReference type="ARBA" id="ARBA00004651"/>
    </source>
</evidence>
<comment type="similarity">
    <text evidence="2">Belongs to the sodium:galactoside symporter (TC 2.A.2) family.</text>
</comment>
<accession>A0ABP9UXC0</accession>
<dbReference type="PANTHER" id="PTHR11328">
    <property type="entry name" value="MAJOR FACILITATOR SUPERFAMILY DOMAIN-CONTAINING PROTEIN"/>
    <property type="match status" value="1"/>
</dbReference>
<feature type="transmembrane region" description="Helical" evidence="9">
    <location>
        <begin position="133"/>
        <end position="154"/>
    </location>
</feature>
<dbReference type="SUPFAM" id="SSF103473">
    <property type="entry name" value="MFS general substrate transporter"/>
    <property type="match status" value="1"/>
</dbReference>
<feature type="transmembrane region" description="Helical" evidence="9">
    <location>
        <begin position="330"/>
        <end position="349"/>
    </location>
</feature>
<evidence type="ECO:0000256" key="3">
    <source>
        <dbReference type="ARBA" id="ARBA00022448"/>
    </source>
</evidence>
<gene>
    <name evidence="10" type="primary">yagG</name>
    <name evidence="10" type="ORF">Rhal01_00520</name>
</gene>
<keyword evidence="5 9" id="KW-0812">Transmembrane</keyword>
<feature type="transmembrane region" description="Helical" evidence="9">
    <location>
        <begin position="208"/>
        <end position="228"/>
    </location>
</feature>
<keyword evidence="4" id="KW-1003">Cell membrane</keyword>
<feature type="transmembrane region" description="Helical" evidence="9">
    <location>
        <begin position="299"/>
        <end position="318"/>
    </location>
</feature>
<dbReference type="InterPro" id="IPR036259">
    <property type="entry name" value="MFS_trans_sf"/>
</dbReference>
<feature type="transmembrane region" description="Helical" evidence="9">
    <location>
        <begin position="263"/>
        <end position="287"/>
    </location>
</feature>
<name>A0ABP9UXC0_9BACT</name>
<dbReference type="EMBL" id="BAABRL010000001">
    <property type="protein sequence ID" value="GAA5494360.1"/>
    <property type="molecule type" value="Genomic_DNA"/>
</dbReference>
<reference evidence="10 11" key="1">
    <citation type="submission" date="2024-02" db="EMBL/GenBank/DDBJ databases">
        <title>Rubritalea halochordaticola NBRC 107102.</title>
        <authorList>
            <person name="Ichikawa N."/>
            <person name="Katano-Makiyama Y."/>
            <person name="Hidaka K."/>
        </authorList>
    </citation>
    <scope>NUCLEOTIDE SEQUENCE [LARGE SCALE GENOMIC DNA]</scope>
    <source>
        <strain evidence="10 11">NBRC 107102</strain>
    </source>
</reference>